<proteinExistence type="predicted"/>
<gene>
    <name evidence="2" type="ORF">BS47DRAFT_1484237</name>
</gene>
<dbReference type="OrthoDB" id="14527at2759"/>
<keyword evidence="3" id="KW-1185">Reference proteome</keyword>
<reference evidence="2" key="1">
    <citation type="journal article" date="2020" name="Nat. Commun.">
        <title>Large-scale genome sequencing of mycorrhizal fungi provides insights into the early evolution of symbiotic traits.</title>
        <authorList>
            <person name="Miyauchi S."/>
            <person name="Kiss E."/>
            <person name="Kuo A."/>
            <person name="Drula E."/>
            <person name="Kohler A."/>
            <person name="Sanchez-Garcia M."/>
            <person name="Morin E."/>
            <person name="Andreopoulos B."/>
            <person name="Barry K.W."/>
            <person name="Bonito G."/>
            <person name="Buee M."/>
            <person name="Carver A."/>
            <person name="Chen C."/>
            <person name="Cichocki N."/>
            <person name="Clum A."/>
            <person name="Culley D."/>
            <person name="Crous P.W."/>
            <person name="Fauchery L."/>
            <person name="Girlanda M."/>
            <person name="Hayes R.D."/>
            <person name="Keri Z."/>
            <person name="LaButti K."/>
            <person name="Lipzen A."/>
            <person name="Lombard V."/>
            <person name="Magnuson J."/>
            <person name="Maillard F."/>
            <person name="Murat C."/>
            <person name="Nolan M."/>
            <person name="Ohm R.A."/>
            <person name="Pangilinan J."/>
            <person name="Pereira M.F."/>
            <person name="Perotto S."/>
            <person name="Peter M."/>
            <person name="Pfister S."/>
            <person name="Riley R."/>
            <person name="Sitrit Y."/>
            <person name="Stielow J.B."/>
            <person name="Szollosi G."/>
            <person name="Zifcakova L."/>
            <person name="Stursova M."/>
            <person name="Spatafora J.W."/>
            <person name="Tedersoo L."/>
            <person name="Vaario L.M."/>
            <person name="Yamada A."/>
            <person name="Yan M."/>
            <person name="Wang P."/>
            <person name="Xu J."/>
            <person name="Bruns T."/>
            <person name="Baldrian P."/>
            <person name="Vilgalys R."/>
            <person name="Dunand C."/>
            <person name="Henrissat B."/>
            <person name="Grigoriev I.V."/>
            <person name="Hibbett D."/>
            <person name="Nagy L.G."/>
            <person name="Martin F.M."/>
        </authorList>
    </citation>
    <scope>NUCLEOTIDE SEQUENCE</scope>
    <source>
        <strain evidence="2">UP504</strain>
    </source>
</reference>
<name>A0A9P6DYC8_9AGAM</name>
<dbReference type="PANTHER" id="PTHR13379">
    <property type="entry name" value="UNCHARACTERIZED DUF1308"/>
    <property type="match status" value="1"/>
</dbReference>
<dbReference type="PANTHER" id="PTHR13379:SF0">
    <property type="entry name" value="UPF0415 PROTEIN C7ORF25"/>
    <property type="match status" value="1"/>
</dbReference>
<accession>A0A9P6DYC8</accession>
<sequence length="690" mass="75488">MALAASHNLPNIRDHLVRVLEIEQAHYISYNRPRPPLIIDVADGAKDDNSNPDSVHIVGLKRLIADLGRELKRLEKFMSTPNFGSLPALSTNAPYLLAVWDEVVASRNVVAVCKTFPIVSKAPNSFSAGSKDEGGKAEVKVDVVSENGRKWTRINTITSDRFLRELYELEGSCTDSGTDQGGSSYGDEKGHNKYPSLSAIKRRAGGDNSLFNTGSRLVHAAQYFKETSGHTPDIEIRLTRLISKESKNSLKDYSDDEDSESEYDDRLHKQIGRVRSLGIRVLLGERDPSRTESLSYPSPRCPEPILTPTTRLNLDLSILIALCSDISHSAPPSGEAEALARFRKIPTAPQPSSIIEPSDDVSMADNEFGLERGLDMGEHLRSLSIQSMQEAQRGLIEDIRGRLYSTPDSSSAPLLLQTSSHLNPPPSPSAALPNIELWTTPSAKSRCLNIVSKIGGPHEQARAQALFSPEFHSFWRGSRYEEGYLSGLPIRVFPSDNPLDSSSELASASAQLVRDGSPHDRDVFWDKLKRTCTLVLDLPHPSQYSTFTHSISSRSGPTVAGALRSQKSTKSKFVPNPAIPIDPTGAANLKTAVMPMTTHTAQSLLWGSVCGMTTLTANKASVRTVLREMDKLLRHSDLAEDPENLLQGDRDGRGQQNDTSELASSSLKAAIWIVEPRSLSEGMRTNSLVG</sequence>
<dbReference type="AlphaFoldDB" id="A0A9P6DYC8"/>
<feature type="region of interest" description="Disordered" evidence="1">
    <location>
        <begin position="638"/>
        <end position="662"/>
    </location>
</feature>
<evidence type="ECO:0000313" key="2">
    <source>
        <dbReference type="EMBL" id="KAF9515829.1"/>
    </source>
</evidence>
<dbReference type="Proteomes" id="UP000886523">
    <property type="component" value="Unassembled WGS sequence"/>
</dbReference>
<comment type="caution">
    <text evidence="2">The sequence shown here is derived from an EMBL/GenBank/DDBJ whole genome shotgun (WGS) entry which is preliminary data.</text>
</comment>
<protein>
    <recommendedName>
        <fullName evidence="4">DUF1308 domain-containing protein</fullName>
    </recommendedName>
</protein>
<evidence type="ECO:0000256" key="1">
    <source>
        <dbReference type="SAM" id="MobiDB-lite"/>
    </source>
</evidence>
<organism evidence="2 3">
    <name type="scientific">Hydnum rufescens UP504</name>
    <dbReference type="NCBI Taxonomy" id="1448309"/>
    <lineage>
        <taxon>Eukaryota</taxon>
        <taxon>Fungi</taxon>
        <taxon>Dikarya</taxon>
        <taxon>Basidiomycota</taxon>
        <taxon>Agaricomycotina</taxon>
        <taxon>Agaricomycetes</taxon>
        <taxon>Cantharellales</taxon>
        <taxon>Hydnaceae</taxon>
        <taxon>Hydnum</taxon>
    </lineage>
</organism>
<dbReference type="EMBL" id="MU128945">
    <property type="protein sequence ID" value="KAF9515829.1"/>
    <property type="molecule type" value="Genomic_DNA"/>
</dbReference>
<evidence type="ECO:0000313" key="3">
    <source>
        <dbReference type="Proteomes" id="UP000886523"/>
    </source>
</evidence>
<evidence type="ECO:0008006" key="4">
    <source>
        <dbReference type="Google" id="ProtNLM"/>
    </source>
</evidence>